<protein>
    <submittedName>
        <fullName evidence="1">Uncharacterized protein</fullName>
    </submittedName>
</protein>
<comment type="caution">
    <text evidence="1">The sequence shown here is derived from an EMBL/GenBank/DDBJ whole genome shotgun (WGS) entry which is preliminary data.</text>
</comment>
<evidence type="ECO:0000313" key="1">
    <source>
        <dbReference type="EMBL" id="CAI2384947.1"/>
    </source>
</evidence>
<proteinExistence type="predicted"/>
<gene>
    <name evidence="1" type="ORF">ECRASSUSDP1_LOCUS26487</name>
</gene>
<accession>A0AAD1Y8L1</accession>
<name>A0AAD1Y8L1_EUPCR</name>
<dbReference type="AlphaFoldDB" id="A0AAD1Y8L1"/>
<organism evidence="1 2">
    <name type="scientific">Euplotes crassus</name>
    <dbReference type="NCBI Taxonomy" id="5936"/>
    <lineage>
        <taxon>Eukaryota</taxon>
        <taxon>Sar</taxon>
        <taxon>Alveolata</taxon>
        <taxon>Ciliophora</taxon>
        <taxon>Intramacronucleata</taxon>
        <taxon>Spirotrichea</taxon>
        <taxon>Hypotrichia</taxon>
        <taxon>Euplotida</taxon>
        <taxon>Euplotidae</taxon>
        <taxon>Moneuplotes</taxon>
    </lineage>
</organism>
<dbReference type="Proteomes" id="UP001295684">
    <property type="component" value="Unassembled WGS sequence"/>
</dbReference>
<dbReference type="EMBL" id="CAMPGE010027304">
    <property type="protein sequence ID" value="CAI2384947.1"/>
    <property type="molecule type" value="Genomic_DNA"/>
</dbReference>
<evidence type="ECO:0000313" key="2">
    <source>
        <dbReference type="Proteomes" id="UP001295684"/>
    </source>
</evidence>
<keyword evidence="2" id="KW-1185">Reference proteome</keyword>
<sequence>MEEKEINGTVVKYLTEESQSLLMSDKDQEGESTEAEIDNTMHASPWQDFEHAYFFAIQEVEEFEDAF</sequence>
<reference evidence="1" key="1">
    <citation type="submission" date="2023-07" db="EMBL/GenBank/DDBJ databases">
        <authorList>
            <consortium name="AG Swart"/>
            <person name="Singh M."/>
            <person name="Singh A."/>
            <person name="Seah K."/>
            <person name="Emmerich C."/>
        </authorList>
    </citation>
    <scope>NUCLEOTIDE SEQUENCE</scope>
    <source>
        <strain evidence="1">DP1</strain>
    </source>
</reference>